<evidence type="ECO:0000313" key="6">
    <source>
        <dbReference type="Proteomes" id="UP000321425"/>
    </source>
</evidence>
<organism evidence="4 5">
    <name type="scientific">Alkalibacterium putridalgicola</name>
    <dbReference type="NCBI Taxonomy" id="426703"/>
    <lineage>
        <taxon>Bacteria</taxon>
        <taxon>Bacillati</taxon>
        <taxon>Bacillota</taxon>
        <taxon>Bacilli</taxon>
        <taxon>Lactobacillales</taxon>
        <taxon>Carnobacteriaceae</taxon>
        <taxon>Alkalibacterium</taxon>
    </lineage>
</organism>
<dbReference type="EMBL" id="BJUX01000030">
    <property type="protein sequence ID" value="GEK90039.1"/>
    <property type="molecule type" value="Genomic_DNA"/>
</dbReference>
<dbReference type="NCBIfam" id="TIGR03167">
    <property type="entry name" value="tRNA_sel_U_synt"/>
    <property type="match status" value="1"/>
</dbReference>
<keyword evidence="1" id="KW-0711">Selenium</keyword>
<dbReference type="Proteomes" id="UP000321425">
    <property type="component" value="Unassembled WGS sequence"/>
</dbReference>
<dbReference type="EMBL" id="FOBL01000034">
    <property type="protein sequence ID" value="SEM20326.1"/>
    <property type="molecule type" value="Genomic_DNA"/>
</dbReference>
<dbReference type="PANTHER" id="PTHR30401:SF0">
    <property type="entry name" value="TRNA 2-SELENOURIDINE SYNTHASE"/>
    <property type="match status" value="1"/>
</dbReference>
<dbReference type="STRING" id="426703.SAMN04488100_1347"/>
<dbReference type="PANTHER" id="PTHR30401">
    <property type="entry name" value="TRNA 2-SELENOURIDINE SYNTHASE"/>
    <property type="match status" value="1"/>
</dbReference>
<dbReference type="Pfam" id="PF26341">
    <property type="entry name" value="AAA_SelU"/>
    <property type="match status" value="1"/>
</dbReference>
<dbReference type="InterPro" id="IPR027417">
    <property type="entry name" value="P-loop_NTPase"/>
</dbReference>
<dbReference type="InterPro" id="IPR036873">
    <property type="entry name" value="Rhodanese-like_dom_sf"/>
</dbReference>
<name>A0A1H7WFH2_9LACT</name>
<dbReference type="OrthoDB" id="9808735at2"/>
<feature type="domain" description="Rhodanese" evidence="2">
    <location>
        <begin position="14"/>
        <end position="130"/>
    </location>
</feature>
<evidence type="ECO:0000256" key="1">
    <source>
        <dbReference type="ARBA" id="ARBA00023266"/>
    </source>
</evidence>
<dbReference type="SUPFAM" id="SSF52540">
    <property type="entry name" value="P-loop containing nucleoside triphosphate hydrolases"/>
    <property type="match status" value="1"/>
</dbReference>
<reference evidence="3 6" key="2">
    <citation type="submission" date="2019-07" db="EMBL/GenBank/DDBJ databases">
        <title>Whole genome shotgun sequence of Alkalibacterium putridalgicola NBRC 103243.</title>
        <authorList>
            <person name="Hosoyama A."/>
            <person name="Uohara A."/>
            <person name="Ohji S."/>
            <person name="Ichikawa N."/>
        </authorList>
    </citation>
    <scope>NUCLEOTIDE SEQUENCE [LARGE SCALE GENOMIC DNA]</scope>
    <source>
        <strain evidence="3 6">NBRC 103243</strain>
    </source>
</reference>
<dbReference type="InterPro" id="IPR017582">
    <property type="entry name" value="SelU"/>
</dbReference>
<dbReference type="RefSeq" id="WP_091489402.1">
    <property type="nucleotide sequence ID" value="NZ_BJUX01000030.1"/>
</dbReference>
<evidence type="ECO:0000313" key="3">
    <source>
        <dbReference type="EMBL" id="GEK90039.1"/>
    </source>
</evidence>
<dbReference type="SUPFAM" id="SSF52821">
    <property type="entry name" value="Rhodanese/Cell cycle control phosphatase"/>
    <property type="match status" value="1"/>
</dbReference>
<evidence type="ECO:0000259" key="2">
    <source>
        <dbReference type="PROSITE" id="PS50206"/>
    </source>
</evidence>
<dbReference type="Pfam" id="PF00581">
    <property type="entry name" value="Rhodanese"/>
    <property type="match status" value="1"/>
</dbReference>
<dbReference type="AlphaFoldDB" id="A0A1H7WFH2"/>
<dbReference type="Proteomes" id="UP000198548">
    <property type="component" value="Unassembled WGS sequence"/>
</dbReference>
<dbReference type="InterPro" id="IPR001763">
    <property type="entry name" value="Rhodanese-like_dom"/>
</dbReference>
<reference evidence="4 5" key="1">
    <citation type="submission" date="2016-10" db="EMBL/GenBank/DDBJ databases">
        <authorList>
            <person name="de Groot N.N."/>
        </authorList>
    </citation>
    <scope>NUCLEOTIDE SEQUENCE [LARGE SCALE GENOMIC DNA]</scope>
    <source>
        <strain evidence="4 5">DSM 19182</strain>
    </source>
</reference>
<evidence type="ECO:0000313" key="4">
    <source>
        <dbReference type="EMBL" id="SEM20326.1"/>
    </source>
</evidence>
<dbReference type="GO" id="GO:0002098">
    <property type="term" value="P:tRNA wobble uridine modification"/>
    <property type="evidence" value="ECO:0007669"/>
    <property type="project" value="InterPro"/>
</dbReference>
<sequence length="350" mass="39922">MFKDVTPEELYHLKQQDHTLVDVRSPKEFEEATIPGAINIPLFSNEERAQVGTTYKHEGQDAAKELGLEIFSKKLPAFIKEFKQLGTPVTVFCWRGGMRSKTAATVNNLMNVKVNRLKGGIRGYRNWMKEQLNTLPLPPLYVLNGHTGNGKTHILHQLKDEGYPIIDLEGMAAHRGSIFGGIGLEPNNQRMFNLLLGEALLEYQDQPYILIEGESPRIGKIMIPDRFYQHKETSPQLFIELPVEERVKNILSDYSPSDYHEDVVEAFHGIKRRIHTPVAHAIEEALENREYPEVVKNLLTYYYDPRYSHSTACDEELITSIDGLSVEEAKEKVKQFLSAESQDRKSEGVE</sequence>
<gene>
    <name evidence="3" type="ORF">APU01nite_20780</name>
    <name evidence="4" type="ORF">SAMN04488100_1347</name>
</gene>
<dbReference type="PROSITE" id="PS50206">
    <property type="entry name" value="RHODANESE_3"/>
    <property type="match status" value="1"/>
</dbReference>
<dbReference type="SMART" id="SM00450">
    <property type="entry name" value="RHOD"/>
    <property type="match status" value="1"/>
</dbReference>
<accession>A0A1H7WFH2</accession>
<dbReference type="NCBIfam" id="NF008750">
    <property type="entry name" value="PRK11784.1-2"/>
    <property type="match status" value="1"/>
</dbReference>
<protein>
    <submittedName>
        <fullName evidence="4">tRNA 2-selenouridine synthase</fullName>
    </submittedName>
</protein>
<dbReference type="InterPro" id="IPR058840">
    <property type="entry name" value="AAA_SelU"/>
</dbReference>
<evidence type="ECO:0000313" key="5">
    <source>
        <dbReference type="Proteomes" id="UP000198548"/>
    </source>
</evidence>
<dbReference type="Gene3D" id="3.40.250.10">
    <property type="entry name" value="Rhodanese-like domain"/>
    <property type="match status" value="1"/>
</dbReference>
<proteinExistence type="predicted"/>
<dbReference type="GO" id="GO:0043828">
    <property type="term" value="F:tRNA 2-selenouridine synthase activity"/>
    <property type="evidence" value="ECO:0007669"/>
    <property type="project" value="InterPro"/>
</dbReference>
<keyword evidence="6" id="KW-1185">Reference proteome</keyword>